<dbReference type="EMBL" id="HBUF01013871">
    <property type="protein sequence ID" value="CAG6609009.1"/>
    <property type="molecule type" value="Transcribed_RNA"/>
</dbReference>
<dbReference type="EMBL" id="HBUF01205531">
    <property type="protein sequence ID" value="CAG6663547.1"/>
    <property type="molecule type" value="Transcribed_RNA"/>
</dbReference>
<feature type="signal peptide" evidence="1">
    <location>
        <begin position="1"/>
        <end position="19"/>
    </location>
</feature>
<keyword evidence="1" id="KW-0732">Signal</keyword>
<dbReference type="EMBL" id="HBUF01345742">
    <property type="protein sequence ID" value="CAG6709128.1"/>
    <property type="molecule type" value="Transcribed_RNA"/>
</dbReference>
<evidence type="ECO:0000313" key="2">
    <source>
        <dbReference type="EMBL" id="CAG6609011.1"/>
    </source>
</evidence>
<dbReference type="Pfam" id="PF07165">
    <property type="entry name" value="DUF1397"/>
    <property type="match status" value="1"/>
</dbReference>
<dbReference type="EMBL" id="HBUF01205534">
    <property type="protein sequence ID" value="CAG6663553.1"/>
    <property type="molecule type" value="Transcribed_RNA"/>
</dbReference>
<feature type="chain" id="PRO_5036261394" evidence="1">
    <location>
        <begin position="20"/>
        <end position="298"/>
    </location>
</feature>
<dbReference type="PANTHER" id="PTHR20997:SF2">
    <property type="entry name" value="EG:BACR42I17.2 PROTEIN-RELATED"/>
    <property type="match status" value="1"/>
</dbReference>
<dbReference type="EMBL" id="HBUF01205533">
    <property type="protein sequence ID" value="CAG6663551.1"/>
    <property type="molecule type" value="Transcribed_RNA"/>
</dbReference>
<protein>
    <submittedName>
        <fullName evidence="2">27 kDa hemolymph protein</fullName>
    </submittedName>
</protein>
<reference evidence="2" key="1">
    <citation type="submission" date="2021-05" db="EMBL/GenBank/DDBJ databases">
        <authorList>
            <person name="Alioto T."/>
            <person name="Alioto T."/>
            <person name="Gomez Garrido J."/>
        </authorList>
    </citation>
    <scope>NUCLEOTIDE SEQUENCE</scope>
</reference>
<dbReference type="EMBL" id="HBUF01013872">
    <property type="protein sequence ID" value="CAG6609010.1"/>
    <property type="molecule type" value="Transcribed_RNA"/>
</dbReference>
<accession>A0A8D8LH71</accession>
<name>A0A8D8LH71_9HEMI</name>
<dbReference type="EMBL" id="HBUF01013873">
    <property type="protein sequence ID" value="CAG6609011.1"/>
    <property type="molecule type" value="Transcribed_RNA"/>
</dbReference>
<evidence type="ECO:0000256" key="1">
    <source>
        <dbReference type="SAM" id="SignalP"/>
    </source>
</evidence>
<dbReference type="InterPro" id="IPR009832">
    <property type="entry name" value="DUF1397"/>
</dbReference>
<dbReference type="EMBL" id="HBUF01345743">
    <property type="protein sequence ID" value="CAG6709129.1"/>
    <property type="molecule type" value="Transcribed_RNA"/>
</dbReference>
<organism evidence="2">
    <name type="scientific">Cacopsylla melanoneura</name>
    <dbReference type="NCBI Taxonomy" id="428564"/>
    <lineage>
        <taxon>Eukaryota</taxon>
        <taxon>Metazoa</taxon>
        <taxon>Ecdysozoa</taxon>
        <taxon>Arthropoda</taxon>
        <taxon>Hexapoda</taxon>
        <taxon>Insecta</taxon>
        <taxon>Pterygota</taxon>
        <taxon>Neoptera</taxon>
        <taxon>Paraneoptera</taxon>
        <taxon>Hemiptera</taxon>
        <taxon>Sternorrhyncha</taxon>
        <taxon>Psylloidea</taxon>
        <taxon>Psyllidae</taxon>
        <taxon>Psyllinae</taxon>
        <taxon>Cacopsylla</taxon>
    </lineage>
</organism>
<sequence>MKYLILTAVLSACLVCTLGQEPTLEDLVKDGAAKVPDIIGNLDLPPGIPPINASAIPSIDEADQIIKDKCDKNGGNSSYDNFQMAKEEVNICVSNLVNITELKIEIEGAKPTGDLDRVFSKYCRKSPILKQCVTNFTSALEPCLEPKEKQTKIVFQNVSESLLDFICHKEGDRIALFIAEGGPECISDKKEAIQHCMNITLSKFIPKDTTLNADNIPVFKLEKDECTAIKDMHLCVVRELEKCRETTPSNIVDALMKFMMQQTPCNQFGLYPKRSGSSTLVSTSLMIVMTTMVSLLWR</sequence>
<dbReference type="AlphaFoldDB" id="A0A8D8LH71"/>
<dbReference type="EMBL" id="HBUF01345744">
    <property type="protein sequence ID" value="CAG6709130.1"/>
    <property type="molecule type" value="Transcribed_RNA"/>
</dbReference>
<dbReference type="EMBL" id="HBUF01205532">
    <property type="protein sequence ID" value="CAG6663549.1"/>
    <property type="molecule type" value="Transcribed_RNA"/>
</dbReference>
<dbReference type="EMBL" id="HBUF01205530">
    <property type="protein sequence ID" value="CAG6663545.1"/>
    <property type="molecule type" value="Transcribed_RNA"/>
</dbReference>
<dbReference type="PANTHER" id="PTHR20997">
    <property type="entry name" value="EG:BACR42I17.2 PROTEIN-RELATED"/>
    <property type="match status" value="1"/>
</dbReference>
<proteinExistence type="predicted"/>